<dbReference type="AlphaFoldDB" id="A0AAV7NRQ5"/>
<dbReference type="EMBL" id="JANPWB010000012">
    <property type="protein sequence ID" value="KAJ1118785.1"/>
    <property type="molecule type" value="Genomic_DNA"/>
</dbReference>
<comment type="caution">
    <text evidence="1">The sequence shown here is derived from an EMBL/GenBank/DDBJ whole genome shotgun (WGS) entry which is preliminary data.</text>
</comment>
<proteinExistence type="predicted"/>
<reference evidence="1" key="1">
    <citation type="journal article" date="2022" name="bioRxiv">
        <title>Sequencing and chromosome-scale assembly of the giantPleurodeles waltlgenome.</title>
        <authorList>
            <person name="Brown T."/>
            <person name="Elewa A."/>
            <person name="Iarovenko S."/>
            <person name="Subramanian E."/>
            <person name="Araus A.J."/>
            <person name="Petzold A."/>
            <person name="Susuki M."/>
            <person name="Suzuki K.-i.T."/>
            <person name="Hayashi T."/>
            <person name="Toyoda A."/>
            <person name="Oliveira C."/>
            <person name="Osipova E."/>
            <person name="Leigh N.D."/>
            <person name="Simon A."/>
            <person name="Yun M.H."/>
        </authorList>
    </citation>
    <scope>NUCLEOTIDE SEQUENCE</scope>
    <source>
        <strain evidence="1">20211129_DDA</strain>
        <tissue evidence="1">Liver</tissue>
    </source>
</reference>
<gene>
    <name evidence="1" type="ORF">NDU88_006972</name>
</gene>
<feature type="non-terminal residue" evidence="1">
    <location>
        <position position="82"/>
    </location>
</feature>
<dbReference type="Proteomes" id="UP001066276">
    <property type="component" value="Chromosome 8"/>
</dbReference>
<name>A0AAV7NRQ5_PLEWA</name>
<sequence length="82" mass="9094">HCSKRTFLTVLESILENGTRALQKNSPNNIIQSGERSPKINQSCYSNRLGFNFLCNSKFNKTVVGVHVLQTANTCCVQGTFS</sequence>
<evidence type="ECO:0000313" key="1">
    <source>
        <dbReference type="EMBL" id="KAJ1118785.1"/>
    </source>
</evidence>
<evidence type="ECO:0000313" key="2">
    <source>
        <dbReference type="Proteomes" id="UP001066276"/>
    </source>
</evidence>
<accession>A0AAV7NRQ5</accession>
<protein>
    <submittedName>
        <fullName evidence="1">Uncharacterized protein</fullName>
    </submittedName>
</protein>
<feature type="non-terminal residue" evidence="1">
    <location>
        <position position="1"/>
    </location>
</feature>
<organism evidence="1 2">
    <name type="scientific">Pleurodeles waltl</name>
    <name type="common">Iberian ribbed newt</name>
    <dbReference type="NCBI Taxonomy" id="8319"/>
    <lineage>
        <taxon>Eukaryota</taxon>
        <taxon>Metazoa</taxon>
        <taxon>Chordata</taxon>
        <taxon>Craniata</taxon>
        <taxon>Vertebrata</taxon>
        <taxon>Euteleostomi</taxon>
        <taxon>Amphibia</taxon>
        <taxon>Batrachia</taxon>
        <taxon>Caudata</taxon>
        <taxon>Salamandroidea</taxon>
        <taxon>Salamandridae</taxon>
        <taxon>Pleurodelinae</taxon>
        <taxon>Pleurodeles</taxon>
    </lineage>
</organism>
<keyword evidence="2" id="KW-1185">Reference proteome</keyword>